<evidence type="ECO:0000313" key="3">
    <source>
        <dbReference type="Proteomes" id="UP000510844"/>
    </source>
</evidence>
<organism evidence="2 3">
    <name type="scientific">Micromonospora robiginosa</name>
    <dbReference type="NCBI Taxonomy" id="2749844"/>
    <lineage>
        <taxon>Bacteria</taxon>
        <taxon>Bacillati</taxon>
        <taxon>Actinomycetota</taxon>
        <taxon>Actinomycetes</taxon>
        <taxon>Micromonosporales</taxon>
        <taxon>Micromonosporaceae</taxon>
        <taxon>Micromonospora</taxon>
    </lineage>
</organism>
<keyword evidence="3" id="KW-1185">Reference proteome</keyword>
<protein>
    <submittedName>
        <fullName evidence="2">Uncharacterized protein</fullName>
    </submittedName>
</protein>
<reference evidence="3" key="1">
    <citation type="submission" date="2020-07" db="EMBL/GenBank/DDBJ databases">
        <title>A new Micromonospora strain with potent antibiotic activity isolated from the microbiome of a mid-Atlantic deep-sea sponge.</title>
        <authorList>
            <person name="Back C.R."/>
            <person name="Stennett H.L."/>
            <person name="Williams S.E."/>
            <person name="Wang L."/>
            <person name="Ojeda Gomez J."/>
            <person name="Abdulle O.M."/>
            <person name="Duffy T."/>
            <person name="Hendry K.R."/>
            <person name="Powell D."/>
            <person name="Stach J.E."/>
            <person name="Essex-Lopresti A.E."/>
            <person name="Willis C.L."/>
            <person name="Curnow P."/>
            <person name="Race P.R."/>
        </authorList>
    </citation>
    <scope>NUCLEOTIDE SEQUENCE [LARGE SCALE GENOMIC DNA]</scope>
    <source>
        <strain evidence="3">28ISP2-46</strain>
    </source>
</reference>
<dbReference type="KEGG" id="mfeu:H1D33_17375"/>
<reference evidence="2 3" key="2">
    <citation type="journal article" date="2021" name="Mar. Drugs">
        <title>A New Micromonospora Strain with Antibiotic Activity Isolated from the Microbiome of a Mid-Atlantic Deep-Sea Sponge.</title>
        <authorList>
            <person name="Back C.R."/>
            <person name="Stennett H.L."/>
            <person name="Williams S.E."/>
            <person name="Wang L."/>
            <person name="Ojeda Gomez J."/>
            <person name="Abdulle O.M."/>
            <person name="Duffy T."/>
            <person name="Neal C."/>
            <person name="Mantell J."/>
            <person name="Jepson M.A."/>
            <person name="Hendry K.R."/>
            <person name="Powell D."/>
            <person name="Stach J.E.M."/>
            <person name="Essex-Lopresti A.E."/>
            <person name="Willis C.L."/>
            <person name="Curnow P."/>
            <person name="Race P.R."/>
        </authorList>
    </citation>
    <scope>NUCLEOTIDE SEQUENCE [LARGE SCALE GENOMIC DNA]</scope>
    <source>
        <strain evidence="2 3">28ISP2-46</strain>
    </source>
</reference>
<keyword evidence="1" id="KW-0732">Signal</keyword>
<sequence>MKRHLTAAATIGAAALAAGLLNAAPAYAADCLNTVACPTDVTFTITAGALNITVPDNATLTTQTPSGTPTTWWAYGSLGDVTVTDLRASNPANWVVTVASTDFTHSGTGPLIPSSDVYYCSGPATTTGGVGTFTPGQLGPCTAPPPPVGDALGSSQTAFTHASGIGVNNATWTPSLSVQIPLNAVAGTYTGTITHTVT</sequence>
<dbReference type="EMBL" id="CP059322">
    <property type="protein sequence ID" value="QLQ35185.1"/>
    <property type="molecule type" value="Genomic_DNA"/>
</dbReference>
<gene>
    <name evidence="2" type="ORF">H1D33_17375</name>
</gene>
<evidence type="ECO:0000256" key="1">
    <source>
        <dbReference type="SAM" id="SignalP"/>
    </source>
</evidence>
<dbReference type="Proteomes" id="UP000510844">
    <property type="component" value="Chromosome"/>
</dbReference>
<evidence type="ECO:0000313" key="2">
    <source>
        <dbReference type="EMBL" id="QLQ35185.1"/>
    </source>
</evidence>
<feature type="chain" id="PRO_5029497406" evidence="1">
    <location>
        <begin position="29"/>
        <end position="198"/>
    </location>
</feature>
<proteinExistence type="predicted"/>
<feature type="signal peptide" evidence="1">
    <location>
        <begin position="1"/>
        <end position="28"/>
    </location>
</feature>
<name>A0A7L6B076_9ACTN</name>
<dbReference type="RefSeq" id="WP_181567729.1">
    <property type="nucleotide sequence ID" value="NZ_CP059322.2"/>
</dbReference>
<dbReference type="AlphaFoldDB" id="A0A7L6B076"/>
<accession>A0A7L6B076</accession>